<dbReference type="PANTHER" id="PTHR24092">
    <property type="entry name" value="PROBABLE PHOSPHOLIPID-TRANSPORTING ATPASE"/>
    <property type="match status" value="1"/>
</dbReference>
<keyword evidence="2" id="KW-0813">Transport</keyword>
<evidence type="ECO:0000256" key="3">
    <source>
        <dbReference type="SAM" id="MobiDB-lite"/>
    </source>
</evidence>
<feature type="domain" description="P-type ATPase N-terminal" evidence="4">
    <location>
        <begin position="293"/>
        <end position="335"/>
    </location>
</feature>
<feature type="compositionally biased region" description="Polar residues" evidence="3">
    <location>
        <begin position="220"/>
        <end position="233"/>
    </location>
</feature>
<dbReference type="Proteomes" id="UP000189580">
    <property type="component" value="Chromosome a"/>
</dbReference>
<keyword evidence="6" id="KW-1185">Reference proteome</keyword>
<dbReference type="GeneID" id="30037864"/>
<dbReference type="OrthoDB" id="5418246at2759"/>
<dbReference type="InterPro" id="IPR032631">
    <property type="entry name" value="P-type_ATPase_N"/>
</dbReference>
<dbReference type="GO" id="GO:0045332">
    <property type="term" value="P:phospholipid translocation"/>
    <property type="evidence" value="ECO:0007669"/>
    <property type="project" value="TreeGrafter"/>
</dbReference>
<feature type="region of interest" description="Disordered" evidence="3">
    <location>
        <begin position="340"/>
        <end position="360"/>
    </location>
</feature>
<dbReference type="KEGG" id="slb:AWJ20_793"/>
<feature type="compositionally biased region" description="Basic residues" evidence="3">
    <location>
        <begin position="237"/>
        <end position="252"/>
    </location>
</feature>
<comment type="subcellular location">
    <subcellularLocation>
        <location evidence="1">Endomembrane system</location>
    </subcellularLocation>
</comment>
<feature type="region of interest" description="Disordered" evidence="3">
    <location>
        <begin position="164"/>
        <end position="267"/>
    </location>
</feature>
<proteinExistence type="predicted"/>
<gene>
    <name evidence="5" type="primary">DNF2</name>
    <name evidence="5" type="ORF">AWJ20_793</name>
</gene>
<reference evidence="5 6" key="1">
    <citation type="submission" date="2016-02" db="EMBL/GenBank/DDBJ databases">
        <title>Complete genome sequence and transcriptome regulation of the pentose utilising yeast Sugiyamaella lignohabitans.</title>
        <authorList>
            <person name="Bellasio M."/>
            <person name="Peymann A."/>
            <person name="Valli M."/>
            <person name="Sipitzky M."/>
            <person name="Graf A."/>
            <person name="Sauer M."/>
            <person name="Marx H."/>
            <person name="Mattanovich D."/>
        </authorList>
    </citation>
    <scope>NUCLEOTIDE SEQUENCE [LARGE SCALE GENOMIC DNA]</scope>
    <source>
        <strain evidence="5 6">CBS 10342</strain>
    </source>
</reference>
<dbReference type="AlphaFoldDB" id="A0A161HIW2"/>
<dbReference type="GO" id="GO:0005886">
    <property type="term" value="C:plasma membrane"/>
    <property type="evidence" value="ECO:0007669"/>
    <property type="project" value="TreeGrafter"/>
</dbReference>
<feature type="compositionally biased region" description="Basic residues" evidence="3">
    <location>
        <begin position="197"/>
        <end position="210"/>
    </location>
</feature>
<evidence type="ECO:0000259" key="4">
    <source>
        <dbReference type="Pfam" id="PF16209"/>
    </source>
</evidence>
<evidence type="ECO:0000313" key="6">
    <source>
        <dbReference type="Proteomes" id="UP000189580"/>
    </source>
</evidence>
<evidence type="ECO:0000313" key="5">
    <source>
        <dbReference type="EMBL" id="ANB12537.1"/>
    </source>
</evidence>
<dbReference type="EMBL" id="CP014501">
    <property type="protein sequence ID" value="ANB12537.1"/>
    <property type="molecule type" value="Genomic_DNA"/>
</dbReference>
<evidence type="ECO:0000256" key="1">
    <source>
        <dbReference type="ARBA" id="ARBA00004308"/>
    </source>
</evidence>
<dbReference type="PANTHER" id="PTHR24092:SF180">
    <property type="entry name" value="PHOSPHOLIPID-TRANSPORTING ATPASE DNF1-RELATED"/>
    <property type="match status" value="1"/>
</dbReference>
<feature type="compositionally biased region" description="Low complexity" evidence="3">
    <location>
        <begin position="35"/>
        <end position="50"/>
    </location>
</feature>
<dbReference type="Pfam" id="PF16209">
    <property type="entry name" value="PhoLip_ATPase_N"/>
    <property type="match status" value="1"/>
</dbReference>
<dbReference type="GO" id="GO:0012505">
    <property type="term" value="C:endomembrane system"/>
    <property type="evidence" value="ECO:0007669"/>
    <property type="project" value="UniProtKB-SubCell"/>
</dbReference>
<sequence length="360" mass="39310">MSPRTPTPPHDTSETSFRSNNPFLSDEEGVEMQRASPSAIPSAAAVATSPNNSMSTVEQGRPLSYITSPRLPSTGSPQRPGRAILHSSSSASDRIKSQPQRHISFGKSPIGTPRSNRSWDEKDEAEDEFVDVLHSNLTNGNTSTVALASAAAMTAGHAGVSFSTRTPRGELAGNDGEFTAKDGTQFNEMARQPTMMKRTRWGTQRHKKGRPLNAPKRSKSIFSRNPSSSTANDHSNSHSRSHSRSNSHGHHGTMHDNESSESLVDETPESRKIYFNMPLPQELLNEETGLPLVDYPRNKIRTTKYTPLSFVPKNLFFQFQNVANVYFLFIVILGVSISQSSIPTSDSSEARGATGSEAEP</sequence>
<accession>A0A161HIW2</accession>
<feature type="compositionally biased region" description="Polar residues" evidence="3">
    <location>
        <begin position="65"/>
        <end position="77"/>
    </location>
</feature>
<feature type="compositionally biased region" description="Polar residues" evidence="3">
    <location>
        <begin position="86"/>
        <end position="101"/>
    </location>
</feature>
<dbReference type="GO" id="GO:0140326">
    <property type="term" value="F:ATPase-coupled intramembrane lipid transporter activity"/>
    <property type="evidence" value="ECO:0007669"/>
    <property type="project" value="TreeGrafter"/>
</dbReference>
<organism evidence="5 6">
    <name type="scientific">Sugiyamaella lignohabitans</name>
    <dbReference type="NCBI Taxonomy" id="796027"/>
    <lineage>
        <taxon>Eukaryota</taxon>
        <taxon>Fungi</taxon>
        <taxon>Dikarya</taxon>
        <taxon>Ascomycota</taxon>
        <taxon>Saccharomycotina</taxon>
        <taxon>Dipodascomycetes</taxon>
        <taxon>Dipodascales</taxon>
        <taxon>Trichomonascaceae</taxon>
        <taxon>Sugiyamaella</taxon>
    </lineage>
</organism>
<feature type="region of interest" description="Disordered" evidence="3">
    <location>
        <begin position="1"/>
        <end position="123"/>
    </location>
</feature>
<name>A0A161HIW2_9ASCO</name>
<feature type="compositionally biased region" description="Polar residues" evidence="3">
    <location>
        <begin position="14"/>
        <end position="23"/>
    </location>
</feature>
<dbReference type="RefSeq" id="XP_018735014.1">
    <property type="nucleotide sequence ID" value="XM_018882757.1"/>
</dbReference>
<evidence type="ECO:0000256" key="2">
    <source>
        <dbReference type="ARBA" id="ARBA00022448"/>
    </source>
</evidence>
<protein>
    <submittedName>
        <fullName evidence="5">Aminophospholipid-translocating P4-type ATPase DNF2</fullName>
    </submittedName>
</protein>